<feature type="region of interest" description="Disordered" evidence="1">
    <location>
        <begin position="1"/>
        <end position="29"/>
    </location>
</feature>
<name>A0A328Z354_9BURK</name>
<feature type="region of interest" description="Disordered" evidence="1">
    <location>
        <begin position="143"/>
        <end position="164"/>
    </location>
</feature>
<dbReference type="Proteomes" id="UP000248856">
    <property type="component" value="Unassembled WGS sequence"/>
</dbReference>
<accession>A0A328Z354</accession>
<evidence type="ECO:0000256" key="1">
    <source>
        <dbReference type="SAM" id="MobiDB-lite"/>
    </source>
</evidence>
<gene>
    <name evidence="2" type="ORF">AX018_104431</name>
</gene>
<dbReference type="AlphaFoldDB" id="A0A328Z354"/>
<organism evidence="2 3">
    <name type="scientific">Paracidovorax anthurii</name>
    <dbReference type="NCBI Taxonomy" id="78229"/>
    <lineage>
        <taxon>Bacteria</taxon>
        <taxon>Pseudomonadati</taxon>
        <taxon>Pseudomonadota</taxon>
        <taxon>Betaproteobacteria</taxon>
        <taxon>Burkholderiales</taxon>
        <taxon>Comamonadaceae</taxon>
        <taxon>Paracidovorax</taxon>
    </lineage>
</organism>
<evidence type="ECO:0000313" key="3">
    <source>
        <dbReference type="Proteomes" id="UP000248856"/>
    </source>
</evidence>
<protein>
    <submittedName>
        <fullName evidence="2">Uncharacterized protein</fullName>
    </submittedName>
</protein>
<proteinExistence type="predicted"/>
<reference evidence="2 3" key="1">
    <citation type="submission" date="2018-06" db="EMBL/GenBank/DDBJ databases">
        <title>Genomic Encyclopedia of Archaeal and Bacterial Type Strains, Phase II (KMG-II): from individual species to whole genera.</title>
        <authorList>
            <person name="Goeker M."/>
        </authorList>
    </citation>
    <scope>NUCLEOTIDE SEQUENCE [LARGE SCALE GENOMIC DNA]</scope>
    <source>
        <strain evidence="2 3">CFPB 3232</strain>
    </source>
</reference>
<sequence length="641" mass="71287">MPDSGALSPLKRRPPGIQAESPENALPKEHTLELPARRSLNDLPTNALRNIVNRLASQPRDYVRARTMLTVIEANEEVRKEVRYSRPIIDARSRAVKTEGDLQRDWKSIDSLIETFETFNAGAPQAAKESVAARLEKVAFSRMEPLPPTGGGLQGREETSSAPPRATLQDIKQRINAFHQLTERQRHDLVTRVLHLPNAEDYDEMRELLAQELAEEPRKEQIKWSEQIWSQDKSIRKAKQELYKSTVSELANAHVRDLLGAEARIAEDFPHLFVESRNAVFKGIMGARDDLARLRGINAMAGHVDVLDPAQKASLFKAVKHAVARGRFSDVQLTLEKMALHLSEFSVADQENFVQLVLKDPAVKQKLPLMGRLLSGSDKRVPGSVSASLLNALELRSGDRKRPAALSQAIREGAGFPHLDVGQRNRLVRMAHADMKVADASEELLGALSSRFEHLDRDQCQAVLAIVQGVSPREAAMNASLILAQDGVPLSPTESAALVKKLHYPGMNEPTIKVMEAPGFAKLSEEHRQALIDFMEIKSPTGMWSEGWSNLPRESLKALAHGMSHMDAENLRKLVDSLPVRIQEELVAAFLSNLEKSSLWGGWEAQARLTQGFAHFEQATSHGSVREAIKKAQEEIQARYA</sequence>
<keyword evidence="3" id="KW-1185">Reference proteome</keyword>
<comment type="caution">
    <text evidence="2">The sequence shown here is derived from an EMBL/GenBank/DDBJ whole genome shotgun (WGS) entry which is preliminary data.</text>
</comment>
<dbReference type="RefSeq" id="WP_170146300.1">
    <property type="nucleotide sequence ID" value="NZ_CBCSGC010000039.1"/>
</dbReference>
<evidence type="ECO:0000313" key="2">
    <source>
        <dbReference type="EMBL" id="RAR76686.1"/>
    </source>
</evidence>
<dbReference type="EMBL" id="QLTA01000044">
    <property type="protein sequence ID" value="RAR76686.1"/>
    <property type="molecule type" value="Genomic_DNA"/>
</dbReference>